<reference evidence="5 6" key="1">
    <citation type="submission" date="2019-04" db="EMBL/GenBank/DDBJ databases">
        <title>Geobacter oryzae sp. nov., ferric-reducing bacteria isolated from paddy soil.</title>
        <authorList>
            <person name="Xu Z."/>
            <person name="Masuda Y."/>
            <person name="Itoh H."/>
            <person name="Senoo K."/>
        </authorList>
    </citation>
    <scope>NUCLEOTIDE SEQUENCE [LARGE SCALE GENOMIC DNA]</scope>
    <source>
        <strain evidence="5 6">Red111</strain>
    </source>
</reference>
<protein>
    <submittedName>
        <fullName evidence="5">HlyC/CorC family transporter</fullName>
    </submittedName>
</protein>
<dbReference type="Pfam" id="PF00571">
    <property type="entry name" value="CBS"/>
    <property type="match status" value="2"/>
</dbReference>
<dbReference type="InterPro" id="IPR005170">
    <property type="entry name" value="Transptr-assoc_dom"/>
</dbReference>
<dbReference type="InterPro" id="IPR000644">
    <property type="entry name" value="CBS_dom"/>
</dbReference>
<dbReference type="SUPFAM" id="SSF56176">
    <property type="entry name" value="FAD-binding/transporter-associated domain-like"/>
    <property type="match status" value="1"/>
</dbReference>
<dbReference type="SMART" id="SM00116">
    <property type="entry name" value="CBS"/>
    <property type="match status" value="2"/>
</dbReference>
<evidence type="ECO:0000313" key="6">
    <source>
        <dbReference type="Proteomes" id="UP000306416"/>
    </source>
</evidence>
<evidence type="ECO:0000256" key="3">
    <source>
        <dbReference type="PROSITE-ProRule" id="PRU00703"/>
    </source>
</evidence>
<dbReference type="InterPro" id="IPR044751">
    <property type="entry name" value="Ion_transp-like_CBS"/>
</dbReference>
<dbReference type="PANTHER" id="PTHR22777">
    <property type="entry name" value="HEMOLYSIN-RELATED"/>
    <property type="match status" value="1"/>
</dbReference>
<evidence type="ECO:0000256" key="1">
    <source>
        <dbReference type="ARBA" id="ARBA00022737"/>
    </source>
</evidence>
<dbReference type="AlphaFoldDB" id="A0A4V3NZ09"/>
<evidence type="ECO:0000313" key="5">
    <source>
        <dbReference type="EMBL" id="TGU69942.1"/>
    </source>
</evidence>
<gene>
    <name evidence="5" type="ORF">E4633_20345</name>
</gene>
<dbReference type="GO" id="GO:0005886">
    <property type="term" value="C:plasma membrane"/>
    <property type="evidence" value="ECO:0007669"/>
    <property type="project" value="TreeGrafter"/>
</dbReference>
<dbReference type="GO" id="GO:0050660">
    <property type="term" value="F:flavin adenine dinucleotide binding"/>
    <property type="evidence" value="ECO:0007669"/>
    <property type="project" value="InterPro"/>
</dbReference>
<comment type="caution">
    <text evidence="5">The sequence shown here is derived from an EMBL/GenBank/DDBJ whole genome shotgun (WGS) entry which is preliminary data.</text>
</comment>
<dbReference type="EMBL" id="SRSC01000007">
    <property type="protein sequence ID" value="TGU69942.1"/>
    <property type="molecule type" value="Genomic_DNA"/>
</dbReference>
<dbReference type="InterPro" id="IPR046342">
    <property type="entry name" value="CBS_dom_sf"/>
</dbReference>
<name>A0A4V3NZ09_9BACT</name>
<feature type="domain" description="CBS" evidence="4">
    <location>
        <begin position="132"/>
        <end position="189"/>
    </location>
</feature>
<dbReference type="FunFam" id="3.10.580.10:FF:000002">
    <property type="entry name" value="Magnesium/cobalt efflux protein CorC"/>
    <property type="match status" value="1"/>
</dbReference>
<dbReference type="Proteomes" id="UP000306416">
    <property type="component" value="Unassembled WGS sequence"/>
</dbReference>
<dbReference type="RefSeq" id="WP_135873178.1">
    <property type="nucleotide sequence ID" value="NZ_SRSC01000007.1"/>
</dbReference>
<sequence length="285" mass="32088">MEEGSGRKGQGLIESLTRLLYGKKRVTGVEIQEIMDAGEEEGVINQEENAMIRSILTLGDSMVREIMLPRMEMSCVSIQDEVSEVLKSIIASGHSRLPVYEGTIDNVIGLIYAKDLLRYWGEPDDAIELRKLIRAPFFVPETKNLEELLHDFKKRRVHMAVVIDEYGGTAGLVTIEDLLEEIVGDIQDEYDLETERLSVQGDGSIVADGRLTIEEVEEHFHVSIEKDNFETVGGLIFHLTGRIPLAGEVIESETLILTVLEADERRIAKVHIARKEELERESEES</sequence>
<dbReference type="SMART" id="SM01091">
    <property type="entry name" value="CorC_HlyC"/>
    <property type="match status" value="1"/>
</dbReference>
<dbReference type="CDD" id="cd04590">
    <property type="entry name" value="CBS_pair_CorC_HlyC_assoc"/>
    <property type="match status" value="1"/>
</dbReference>
<dbReference type="Gene3D" id="3.10.580.10">
    <property type="entry name" value="CBS-domain"/>
    <property type="match status" value="1"/>
</dbReference>
<proteinExistence type="predicted"/>
<dbReference type="InterPro" id="IPR016169">
    <property type="entry name" value="FAD-bd_PCMH_sub2"/>
</dbReference>
<dbReference type="SUPFAM" id="SSF54631">
    <property type="entry name" value="CBS-domain pair"/>
    <property type="match status" value="1"/>
</dbReference>
<evidence type="ECO:0000256" key="2">
    <source>
        <dbReference type="ARBA" id="ARBA00023122"/>
    </source>
</evidence>
<keyword evidence="1" id="KW-0677">Repeat</keyword>
<dbReference type="InterPro" id="IPR036318">
    <property type="entry name" value="FAD-bd_PCMH-like_sf"/>
</dbReference>
<feature type="domain" description="CBS" evidence="4">
    <location>
        <begin position="67"/>
        <end position="126"/>
    </location>
</feature>
<dbReference type="PANTHER" id="PTHR22777:SF17">
    <property type="entry name" value="UPF0053 PROTEIN SLL0260"/>
    <property type="match status" value="1"/>
</dbReference>
<keyword evidence="2 3" id="KW-0129">CBS domain</keyword>
<keyword evidence="6" id="KW-1185">Reference proteome</keyword>
<dbReference type="Gene3D" id="3.30.465.10">
    <property type="match status" value="1"/>
</dbReference>
<organism evidence="5 6">
    <name type="scientific">Geomonas terrae</name>
    <dbReference type="NCBI Taxonomy" id="2562681"/>
    <lineage>
        <taxon>Bacteria</taxon>
        <taxon>Pseudomonadati</taxon>
        <taxon>Thermodesulfobacteriota</taxon>
        <taxon>Desulfuromonadia</taxon>
        <taxon>Geobacterales</taxon>
        <taxon>Geobacteraceae</taxon>
        <taxon>Geomonas</taxon>
    </lineage>
</organism>
<evidence type="ECO:0000259" key="4">
    <source>
        <dbReference type="PROSITE" id="PS51371"/>
    </source>
</evidence>
<accession>A0A4V3NZ09</accession>
<dbReference type="PROSITE" id="PS51371">
    <property type="entry name" value="CBS"/>
    <property type="match status" value="2"/>
</dbReference>
<dbReference type="Pfam" id="PF03471">
    <property type="entry name" value="CorC_HlyC"/>
    <property type="match status" value="1"/>
</dbReference>